<dbReference type="PANTHER" id="PTHR47036">
    <property type="entry name" value="COBALT-FACTOR III C(17)-METHYLTRANSFERASE-RELATED"/>
    <property type="match status" value="1"/>
</dbReference>
<evidence type="ECO:0000256" key="2">
    <source>
        <dbReference type="ARBA" id="ARBA00022573"/>
    </source>
</evidence>
<dbReference type="InterPro" id="IPR014777">
    <property type="entry name" value="4pyrrole_Mease_sub1"/>
</dbReference>
<evidence type="ECO:0000313" key="7">
    <source>
        <dbReference type="EMBL" id="KUG05464.1"/>
    </source>
</evidence>
<dbReference type="InterPro" id="IPR035996">
    <property type="entry name" value="4pyrrol_Methylase_sf"/>
</dbReference>
<dbReference type="CDD" id="cd11646">
    <property type="entry name" value="Precorrin_3B_C17_MT"/>
    <property type="match status" value="1"/>
</dbReference>
<dbReference type="PANTHER" id="PTHR47036:SF1">
    <property type="entry name" value="COBALT-FACTOR III C(17)-METHYLTRANSFERASE-RELATED"/>
    <property type="match status" value="1"/>
</dbReference>
<evidence type="ECO:0000256" key="1">
    <source>
        <dbReference type="ARBA" id="ARBA00004953"/>
    </source>
</evidence>
<gene>
    <name evidence="7" type="ORF">ASZ90_017146</name>
</gene>
<keyword evidence="2" id="KW-0169">Cobalamin biosynthesis</keyword>
<keyword evidence="3 7" id="KW-0489">Methyltransferase</keyword>
<evidence type="ECO:0000256" key="3">
    <source>
        <dbReference type="ARBA" id="ARBA00022603"/>
    </source>
</evidence>
<dbReference type="InterPro" id="IPR006363">
    <property type="entry name" value="Cbl_synth_CobJ/CibH_dom"/>
</dbReference>
<evidence type="ECO:0000256" key="5">
    <source>
        <dbReference type="ARBA" id="ARBA00022691"/>
    </source>
</evidence>
<dbReference type="Gene3D" id="3.30.950.10">
    <property type="entry name" value="Methyltransferase, Cobalt-precorrin-4 Transmethylase, Domain 2"/>
    <property type="match status" value="1"/>
</dbReference>
<evidence type="ECO:0000256" key="4">
    <source>
        <dbReference type="ARBA" id="ARBA00022679"/>
    </source>
</evidence>
<comment type="caution">
    <text evidence="7">The sequence shown here is derived from an EMBL/GenBank/DDBJ whole genome shotgun (WGS) entry which is preliminary data.</text>
</comment>
<dbReference type="Gene3D" id="3.40.1010.10">
    <property type="entry name" value="Cobalt-precorrin-4 Transmethylase, Domain 1"/>
    <property type="match status" value="1"/>
</dbReference>
<dbReference type="GO" id="GO:0032259">
    <property type="term" value="P:methylation"/>
    <property type="evidence" value="ECO:0007669"/>
    <property type="project" value="UniProtKB-KW"/>
</dbReference>
<keyword evidence="4 7" id="KW-0808">Transferase</keyword>
<dbReference type="InterPro" id="IPR014776">
    <property type="entry name" value="4pyrrole_Mease_sub2"/>
</dbReference>
<dbReference type="NCBIfam" id="TIGR01466">
    <property type="entry name" value="cobJ_cbiH"/>
    <property type="match status" value="1"/>
</dbReference>
<dbReference type="GO" id="GO:0008168">
    <property type="term" value="F:methyltransferase activity"/>
    <property type="evidence" value="ECO:0007669"/>
    <property type="project" value="UniProtKB-KW"/>
</dbReference>
<dbReference type="AlphaFoldDB" id="A0A0W8EA79"/>
<dbReference type="GO" id="GO:0009236">
    <property type="term" value="P:cobalamin biosynthetic process"/>
    <property type="evidence" value="ECO:0007669"/>
    <property type="project" value="UniProtKB-UniPathway"/>
</dbReference>
<feature type="domain" description="Tetrapyrrole methylase" evidence="6">
    <location>
        <begin position="2"/>
        <end position="200"/>
    </location>
</feature>
<name>A0A0W8EA79_9ZZZZ</name>
<dbReference type="SUPFAM" id="SSF53790">
    <property type="entry name" value="Tetrapyrrole methylase"/>
    <property type="match status" value="1"/>
</dbReference>
<organism evidence="7">
    <name type="scientific">hydrocarbon metagenome</name>
    <dbReference type="NCBI Taxonomy" id="938273"/>
    <lineage>
        <taxon>unclassified sequences</taxon>
        <taxon>metagenomes</taxon>
        <taxon>ecological metagenomes</taxon>
    </lineage>
</organism>
<proteinExistence type="predicted"/>
<comment type="pathway">
    <text evidence="1">Cofactor biosynthesis; adenosylcobalamin biosynthesis.</text>
</comment>
<dbReference type="Pfam" id="PF00590">
    <property type="entry name" value="TP_methylase"/>
    <property type="match status" value="1"/>
</dbReference>
<evidence type="ECO:0000259" key="6">
    <source>
        <dbReference type="Pfam" id="PF00590"/>
    </source>
</evidence>
<dbReference type="InterPro" id="IPR000878">
    <property type="entry name" value="4pyrrol_Mease"/>
</dbReference>
<keyword evidence="5" id="KW-0949">S-adenosyl-L-methionine</keyword>
<dbReference type="InterPro" id="IPR051810">
    <property type="entry name" value="Precorrin_MeTrfase"/>
</dbReference>
<accession>A0A0W8EA79</accession>
<dbReference type="UniPathway" id="UPA00148"/>
<dbReference type="EMBL" id="LNQE01001813">
    <property type="protein sequence ID" value="KUG05464.1"/>
    <property type="molecule type" value="Genomic_DNA"/>
</dbReference>
<sequence>MGLGPGKRDLLTPRALKAIQEADLIIAYKTYLPFFEDLIIEQEVISSGMRKEMERAQAAVDEASKGKNVVVVSSGDPGVYGMAGLVLQTAGEIPVEIVPGVTAATTAAALLGAPLMHDFAVISLSDLLTPWAAIQLRLEAAAQADFIVVLYNPRSKGRPNQMETARQILLRHKEELTPVGIVRAAERGQETVLITTLRDMPMEVIDMQTTVIVGNSQTIADNGRMITPRGYLL</sequence>
<protein>
    <submittedName>
        <fullName evidence="7">Cobalt-precorrin-3b c17-methyltransferase</fullName>
    </submittedName>
</protein>
<reference evidence="7" key="1">
    <citation type="journal article" date="2015" name="Proc. Natl. Acad. Sci. U.S.A.">
        <title>Networks of energetic and metabolic interactions define dynamics in microbial communities.</title>
        <authorList>
            <person name="Embree M."/>
            <person name="Liu J.K."/>
            <person name="Al-Bassam M.M."/>
            <person name="Zengler K."/>
        </authorList>
    </citation>
    <scope>NUCLEOTIDE SEQUENCE</scope>
</reference>